<dbReference type="PANTHER" id="PTHR43884:SF25">
    <property type="entry name" value="ACYL-COA DEHYDROGENASE YDBM-RELATED"/>
    <property type="match status" value="1"/>
</dbReference>
<reference evidence="7" key="1">
    <citation type="journal article" date="2019" name="Int. J. Syst. Evol. Microbiol.">
        <title>The Global Catalogue of Microorganisms (GCM) 10K type strain sequencing project: providing services to taxonomists for standard genome sequencing and annotation.</title>
        <authorList>
            <consortium name="The Broad Institute Genomics Platform"/>
            <consortium name="The Broad Institute Genome Sequencing Center for Infectious Disease"/>
            <person name="Wu L."/>
            <person name="Ma J."/>
        </authorList>
    </citation>
    <scope>NUCLEOTIDE SEQUENCE [LARGE SCALE GENOMIC DNA]</scope>
    <source>
        <strain evidence="7">PCU 280</strain>
    </source>
</reference>
<dbReference type="InterPro" id="IPR013107">
    <property type="entry name" value="Acyl-CoA_DH_C"/>
</dbReference>
<name>A0ABW1V4Z4_9BACL</name>
<dbReference type="SUPFAM" id="SSF56645">
    <property type="entry name" value="Acyl-CoA dehydrogenase NM domain-like"/>
    <property type="match status" value="1"/>
</dbReference>
<evidence type="ECO:0000259" key="4">
    <source>
        <dbReference type="Pfam" id="PF02771"/>
    </source>
</evidence>
<dbReference type="PIRSF" id="PIRSF016578">
    <property type="entry name" value="HsaA"/>
    <property type="match status" value="1"/>
</dbReference>
<dbReference type="PANTHER" id="PTHR43884">
    <property type="entry name" value="ACYL-COA DEHYDROGENASE"/>
    <property type="match status" value="1"/>
</dbReference>
<dbReference type="RefSeq" id="WP_379233718.1">
    <property type="nucleotide sequence ID" value="NZ_JBHSTE010000003.1"/>
</dbReference>
<dbReference type="Gene3D" id="2.40.110.10">
    <property type="entry name" value="Butyryl-CoA Dehydrogenase, subunit A, domain 2"/>
    <property type="match status" value="1"/>
</dbReference>
<proteinExistence type="predicted"/>
<feature type="domain" description="Acyl-CoA oxidase/dehydrogenase middle" evidence="3">
    <location>
        <begin position="129"/>
        <end position="220"/>
    </location>
</feature>
<feature type="domain" description="Acyl-CoA dehydrogenase/oxidase N-terminal" evidence="4">
    <location>
        <begin position="11"/>
        <end position="98"/>
    </location>
</feature>
<protein>
    <submittedName>
        <fullName evidence="6">Acyl-CoA dehydrogenase family protein</fullName>
        <ecNumber evidence="6">1.-.-.-</ecNumber>
    </submittedName>
</protein>
<keyword evidence="7" id="KW-1185">Reference proteome</keyword>
<evidence type="ECO:0000259" key="3">
    <source>
        <dbReference type="Pfam" id="PF02770"/>
    </source>
</evidence>
<dbReference type="GO" id="GO:0016491">
    <property type="term" value="F:oxidoreductase activity"/>
    <property type="evidence" value="ECO:0007669"/>
    <property type="project" value="UniProtKB-KW"/>
</dbReference>
<organism evidence="6 7">
    <name type="scientific">Paenibacillus septentrionalis</name>
    <dbReference type="NCBI Taxonomy" id="429342"/>
    <lineage>
        <taxon>Bacteria</taxon>
        <taxon>Bacillati</taxon>
        <taxon>Bacillota</taxon>
        <taxon>Bacilli</taxon>
        <taxon>Bacillales</taxon>
        <taxon>Paenibacillaceae</taxon>
        <taxon>Paenibacillus</taxon>
    </lineage>
</organism>
<dbReference type="CDD" id="cd00567">
    <property type="entry name" value="ACAD"/>
    <property type="match status" value="1"/>
</dbReference>
<dbReference type="Pfam" id="PF02771">
    <property type="entry name" value="Acyl-CoA_dh_N"/>
    <property type="match status" value="1"/>
</dbReference>
<dbReference type="InterPro" id="IPR046373">
    <property type="entry name" value="Acyl-CoA_Oxase/DH_mid-dom_sf"/>
</dbReference>
<dbReference type="Proteomes" id="UP001596233">
    <property type="component" value="Unassembled WGS sequence"/>
</dbReference>
<dbReference type="InterPro" id="IPR009100">
    <property type="entry name" value="AcylCoA_DH/oxidase_NM_dom_sf"/>
</dbReference>
<feature type="domain" description="Acyl-CoA dehydrogenase C-terminal" evidence="5">
    <location>
        <begin position="248"/>
        <end position="364"/>
    </location>
</feature>
<dbReference type="InterPro" id="IPR036250">
    <property type="entry name" value="AcylCo_DH-like_C"/>
</dbReference>
<dbReference type="InterPro" id="IPR006091">
    <property type="entry name" value="Acyl-CoA_Oxase/DH_mid-dom"/>
</dbReference>
<sequence length="392" mass="43539">MKRLDDMFVLTSEQQERLHAIGKLADSFVEEAHRVDAEHDFAYEHIEALRKIGYFSYTVPKEAGGQGVSLYELLLYQERLAQGDAAIALGVGWHLSVMFELNYNKAWSPAALEEMNEQVVKQQAIVNRAVTERASGSPTRGGKPQATAELLENGSYILNGRKTFTTLSPVLDYFLVIVSMGEDTAEFKIPRNTAGVRIEKTWNMVGMRGTASHDLVLEDVTLPAAALMQILPHRKVQAAAPHLLHIPASYLGIALAARKEAITFAYDYHPNSLGTSIIHLPNVVQQLGQIELELQTARHFLYSVASRWDQQVLSPEQLIPELNAVKVAAMQAALSVVDKAMRIVGAHSLALDHPLQRLYRDVRFGLHNPPMEDAVLSMLGKMAITDLEQERS</sequence>
<dbReference type="EMBL" id="JBHSTE010000003">
    <property type="protein sequence ID" value="MFC6332852.1"/>
    <property type="molecule type" value="Genomic_DNA"/>
</dbReference>
<evidence type="ECO:0000313" key="6">
    <source>
        <dbReference type="EMBL" id="MFC6332852.1"/>
    </source>
</evidence>
<evidence type="ECO:0000313" key="7">
    <source>
        <dbReference type="Proteomes" id="UP001596233"/>
    </source>
</evidence>
<dbReference type="Pfam" id="PF02770">
    <property type="entry name" value="Acyl-CoA_dh_M"/>
    <property type="match status" value="1"/>
</dbReference>
<evidence type="ECO:0000259" key="5">
    <source>
        <dbReference type="Pfam" id="PF08028"/>
    </source>
</evidence>
<comment type="caution">
    <text evidence="6">The sequence shown here is derived from an EMBL/GenBank/DDBJ whole genome shotgun (WGS) entry which is preliminary data.</text>
</comment>
<dbReference type="SUPFAM" id="SSF47203">
    <property type="entry name" value="Acyl-CoA dehydrogenase C-terminal domain-like"/>
    <property type="match status" value="1"/>
</dbReference>
<accession>A0ABW1V4Z4</accession>
<evidence type="ECO:0000256" key="2">
    <source>
        <dbReference type="ARBA" id="ARBA00023002"/>
    </source>
</evidence>
<dbReference type="Gene3D" id="1.20.140.10">
    <property type="entry name" value="Butyryl-CoA Dehydrogenase, subunit A, domain 3"/>
    <property type="match status" value="1"/>
</dbReference>
<dbReference type="InterPro" id="IPR037069">
    <property type="entry name" value="AcylCoA_DH/ox_N_sf"/>
</dbReference>
<keyword evidence="1" id="KW-0285">Flavoprotein</keyword>
<dbReference type="EC" id="1.-.-.-" evidence="6"/>
<gene>
    <name evidence="6" type="ORF">ACFP56_09480</name>
</gene>
<dbReference type="Gene3D" id="1.10.540.10">
    <property type="entry name" value="Acyl-CoA dehydrogenase/oxidase, N-terminal domain"/>
    <property type="match status" value="1"/>
</dbReference>
<dbReference type="Pfam" id="PF08028">
    <property type="entry name" value="Acyl-CoA_dh_2"/>
    <property type="match status" value="1"/>
</dbReference>
<evidence type="ECO:0000256" key="1">
    <source>
        <dbReference type="ARBA" id="ARBA00022630"/>
    </source>
</evidence>
<dbReference type="InterPro" id="IPR013786">
    <property type="entry name" value="AcylCoA_DH/ox_N"/>
</dbReference>
<keyword evidence="2 6" id="KW-0560">Oxidoreductase</keyword>